<dbReference type="InterPro" id="IPR026784">
    <property type="entry name" value="Coact_PPARg"/>
</dbReference>
<dbReference type="AlphaFoldDB" id="A0A0P6JSP1"/>
<protein>
    <submittedName>
        <fullName evidence="2">Putative constitutive coactivator of peroxisome proliferator-activated receptor gamma</fullName>
    </submittedName>
</protein>
<keyword evidence="2" id="KW-0675">Receptor</keyword>
<dbReference type="PANTHER" id="PTHR15976:SF16">
    <property type="entry name" value="ASTEROID DOMAIN-CONTAINING PROTEIN"/>
    <property type="match status" value="1"/>
</dbReference>
<organism evidence="2">
    <name type="scientific">Aedes aegypti</name>
    <name type="common">Yellowfever mosquito</name>
    <name type="synonym">Culex aegypti</name>
    <dbReference type="NCBI Taxonomy" id="7159"/>
    <lineage>
        <taxon>Eukaryota</taxon>
        <taxon>Metazoa</taxon>
        <taxon>Ecdysozoa</taxon>
        <taxon>Arthropoda</taxon>
        <taxon>Hexapoda</taxon>
        <taxon>Insecta</taxon>
        <taxon>Pterygota</taxon>
        <taxon>Neoptera</taxon>
        <taxon>Endopterygota</taxon>
        <taxon>Diptera</taxon>
        <taxon>Nematocera</taxon>
        <taxon>Culicoidea</taxon>
        <taxon>Culicidae</taxon>
        <taxon>Culicinae</taxon>
        <taxon>Aedini</taxon>
        <taxon>Aedes</taxon>
        <taxon>Stegomyia</taxon>
    </lineage>
</organism>
<evidence type="ECO:0000256" key="1">
    <source>
        <dbReference type="ARBA" id="ARBA00009495"/>
    </source>
</evidence>
<dbReference type="VEuPathDB" id="VectorBase:AAEL006228"/>
<comment type="similarity">
    <text evidence="1">Belongs to the constitutive coactivator of PPAR-gamma family.</text>
</comment>
<dbReference type="Gene3D" id="3.40.50.1010">
    <property type="entry name" value="5'-nuclease"/>
    <property type="match status" value="1"/>
</dbReference>
<reference evidence="2" key="1">
    <citation type="journal article" date="2016" name="PLoS ONE">
        <title>A Deep Insight into the Sialome of Male and Female Aedes aegypti Mosquitoes.</title>
        <authorList>
            <person name="Ribeiro J.M."/>
            <person name="Martin-Martin I."/>
            <person name="Arca B."/>
            <person name="Calvo E."/>
        </authorList>
    </citation>
    <scope>NUCLEOTIDE SEQUENCE</scope>
    <source>
        <strain evidence="2">Liverpool</strain>
        <tissue evidence="2">Salivary glands</tissue>
    </source>
</reference>
<proteinExistence type="evidence at transcript level"/>
<name>A0A0P6JSP1_AEDAE</name>
<evidence type="ECO:0000313" key="2">
    <source>
        <dbReference type="EMBL" id="JAN95707.1"/>
    </source>
</evidence>
<accession>A0A0P6JSP1</accession>
<dbReference type="GO" id="GO:0005634">
    <property type="term" value="C:nucleus"/>
    <property type="evidence" value="ECO:0007669"/>
    <property type="project" value="TreeGrafter"/>
</dbReference>
<dbReference type="PANTHER" id="PTHR15976">
    <property type="entry name" value="CONSTITUTIVE COACTIVATOR OF PEROXISOME PROLIFERATOR-ACTIVATED RECEPTOR GAMMA"/>
    <property type="match status" value="1"/>
</dbReference>
<dbReference type="InterPro" id="IPR029060">
    <property type="entry name" value="PIN-like_dom_sf"/>
</dbReference>
<sequence>MGVRHLETYVCNEVHNGFVRVNIEAEIRKYARTRGPNPAPPVIVIDLMSLYRPVNLADLRGLLCGGRFNQVANLLENFFTKLVNLGARLVFFYDGPVQDTKYDTWVKRQDEKYHKMLEIINAVDRGSDLGWIVNRLQHSIPNNTLYPNWQIATKYGELMVSVARECDQELAAYANQVGAIAIISNDTDFMIYKGFWQYWSAKNINFETLDTMQYNRVELVRNLGLSFKQMRLLATLGGNDVIQYEEVRHFHSTLGHHRQKFPRLADFVREQPLPEKLSQDAAALSELLGRVFGRASVNDDLKERFKASLDFYETEYQDQNTNVSNDPVIATLLKLNNTFLYKMWINRPVNVTVYFLDMRSGEFGEQYPNLVIPIVLRQAGIVLYHRQMLSDCSSRTIVIKMGHEDGHSFQTFQVEFPQHVMPPPLLDLLSKQSDIQASLEDVKLQLFSWIASDTLDYHRLKLVPERLRAPLLTLYCLVEKQILQLFEADILLQVVHDVAFQTYNWQSVRYPHKLGKRPFRIAFLFQKIYSHFNKAATLLGFKEEPFLFFDGVLFHNRYEEWKKQGSCSMEQIERWRIYDGLIGLRPQTRE</sequence>
<dbReference type="SUPFAM" id="SSF88723">
    <property type="entry name" value="PIN domain-like"/>
    <property type="match status" value="1"/>
</dbReference>
<dbReference type="EMBL" id="GDUN01000212">
    <property type="protein sequence ID" value="JAN95707.1"/>
    <property type="molecule type" value="mRNA"/>
</dbReference>